<name>A0A7H0INK5_9ACTN</name>
<dbReference type="SUPFAM" id="SSF52091">
    <property type="entry name" value="SpoIIaa-like"/>
    <property type="match status" value="1"/>
</dbReference>
<dbReference type="GO" id="GO:0003723">
    <property type="term" value="F:RNA binding"/>
    <property type="evidence" value="ECO:0007669"/>
    <property type="project" value="InterPro"/>
</dbReference>
<keyword evidence="5" id="KW-1185">Reference proteome</keyword>
<dbReference type="InterPro" id="IPR058548">
    <property type="entry name" value="MlaB-like_STAS"/>
</dbReference>
<evidence type="ECO:0000313" key="4">
    <source>
        <dbReference type="EMBL" id="QNP74371.1"/>
    </source>
</evidence>
<protein>
    <submittedName>
        <fullName evidence="4">ANTAR domain-containing protein</fullName>
    </submittedName>
</protein>
<dbReference type="InterPro" id="IPR036513">
    <property type="entry name" value="STAS_dom_sf"/>
</dbReference>
<evidence type="ECO:0000313" key="5">
    <source>
        <dbReference type="Proteomes" id="UP000516052"/>
    </source>
</evidence>
<dbReference type="RefSeq" id="WP_187751296.1">
    <property type="nucleotide sequence ID" value="NZ_CP060828.1"/>
</dbReference>
<dbReference type="EMBL" id="CP060828">
    <property type="protein sequence ID" value="QNP74371.1"/>
    <property type="molecule type" value="Genomic_DNA"/>
</dbReference>
<dbReference type="KEGG" id="sroi:IAG44_36200"/>
<dbReference type="Pfam" id="PF03861">
    <property type="entry name" value="ANTAR"/>
    <property type="match status" value="1"/>
</dbReference>
<dbReference type="Pfam" id="PF13466">
    <property type="entry name" value="STAS_2"/>
    <property type="match status" value="1"/>
</dbReference>
<dbReference type="PANTHER" id="PTHR33495">
    <property type="entry name" value="ANTI-SIGMA FACTOR ANTAGONIST TM_1081-RELATED-RELATED"/>
    <property type="match status" value="1"/>
</dbReference>
<feature type="region of interest" description="Disordered" evidence="1">
    <location>
        <begin position="200"/>
        <end position="223"/>
    </location>
</feature>
<dbReference type="InterPro" id="IPR005561">
    <property type="entry name" value="ANTAR"/>
</dbReference>
<evidence type="ECO:0000259" key="3">
    <source>
        <dbReference type="PROSITE" id="PS50921"/>
    </source>
</evidence>
<gene>
    <name evidence="4" type="ORF">IAG44_36200</name>
</gene>
<feature type="domain" description="STAS" evidence="2">
    <location>
        <begin position="15"/>
        <end position="129"/>
    </location>
</feature>
<dbReference type="SMART" id="SM01012">
    <property type="entry name" value="ANTAR"/>
    <property type="match status" value="1"/>
</dbReference>
<proteinExistence type="predicted"/>
<dbReference type="GO" id="GO:0043856">
    <property type="term" value="F:anti-sigma factor antagonist activity"/>
    <property type="evidence" value="ECO:0007669"/>
    <property type="project" value="TreeGrafter"/>
</dbReference>
<dbReference type="Gene3D" id="3.30.750.24">
    <property type="entry name" value="STAS domain"/>
    <property type="match status" value="1"/>
</dbReference>
<dbReference type="PANTHER" id="PTHR33495:SF2">
    <property type="entry name" value="ANTI-SIGMA FACTOR ANTAGONIST TM_1081-RELATED"/>
    <property type="match status" value="1"/>
</dbReference>
<dbReference type="PROSITE" id="PS50921">
    <property type="entry name" value="ANTAR"/>
    <property type="match status" value="1"/>
</dbReference>
<evidence type="ECO:0000259" key="2">
    <source>
        <dbReference type="PROSITE" id="PS50801"/>
    </source>
</evidence>
<dbReference type="PROSITE" id="PS50801">
    <property type="entry name" value="STAS"/>
    <property type="match status" value="1"/>
</dbReference>
<dbReference type="Gene3D" id="1.10.10.10">
    <property type="entry name" value="Winged helix-like DNA-binding domain superfamily/Winged helix DNA-binding domain"/>
    <property type="match status" value="1"/>
</dbReference>
<reference evidence="4 5" key="1">
    <citation type="submission" date="2020-08" db="EMBL/GenBank/DDBJ databases">
        <title>A novel species.</title>
        <authorList>
            <person name="Gao J."/>
        </authorList>
    </citation>
    <scope>NUCLEOTIDE SEQUENCE [LARGE SCALE GENOMIC DNA]</scope>
    <source>
        <strain evidence="4 5">CRXT-G-22</strain>
    </source>
</reference>
<dbReference type="Proteomes" id="UP000516052">
    <property type="component" value="Chromosome"/>
</dbReference>
<organism evidence="4 5">
    <name type="scientific">Streptomyces roseirectus</name>
    <dbReference type="NCBI Taxonomy" id="2768066"/>
    <lineage>
        <taxon>Bacteria</taxon>
        <taxon>Bacillati</taxon>
        <taxon>Actinomycetota</taxon>
        <taxon>Actinomycetes</taxon>
        <taxon>Kitasatosporales</taxon>
        <taxon>Streptomycetaceae</taxon>
        <taxon>Streptomyces</taxon>
    </lineage>
</organism>
<dbReference type="SUPFAM" id="SSF52172">
    <property type="entry name" value="CheY-like"/>
    <property type="match status" value="1"/>
</dbReference>
<dbReference type="CDD" id="cd07043">
    <property type="entry name" value="STAS_anti-anti-sigma_factors"/>
    <property type="match status" value="1"/>
</dbReference>
<dbReference type="InterPro" id="IPR002645">
    <property type="entry name" value="STAS_dom"/>
</dbReference>
<sequence length="223" mass="24353">MPNPPDEAQRGRATPTLSTRRDGDRIVVTVAGELCLDDSGILERTLRAALREPVTRVELDLEKLEFWDCSALNVLLTARRQALADGKELTVTAASPAAERLLSLTDTRPLLVEEREKVDDELRTEVVQLRRAMQTRPEIDLARGILMASFGLSPDEAWEVLVMASQNTNTKLHRLASTVVTTVQGTPLPDPVRRHLTEAVASVSAPADTGEAPPRTAAPPPSR</sequence>
<evidence type="ECO:0000256" key="1">
    <source>
        <dbReference type="SAM" id="MobiDB-lite"/>
    </source>
</evidence>
<dbReference type="InterPro" id="IPR036388">
    <property type="entry name" value="WH-like_DNA-bd_sf"/>
</dbReference>
<dbReference type="InterPro" id="IPR011006">
    <property type="entry name" value="CheY-like_superfamily"/>
</dbReference>
<dbReference type="AlphaFoldDB" id="A0A7H0INK5"/>
<feature type="domain" description="ANTAR" evidence="3">
    <location>
        <begin position="119"/>
        <end position="180"/>
    </location>
</feature>
<accession>A0A7H0INK5</accession>